<feature type="transmembrane region" description="Helical" evidence="5">
    <location>
        <begin position="36"/>
        <end position="66"/>
    </location>
</feature>
<evidence type="ECO:0000256" key="1">
    <source>
        <dbReference type="ARBA" id="ARBA00022692"/>
    </source>
</evidence>
<dbReference type="InterPro" id="IPR036259">
    <property type="entry name" value="MFS_trans_sf"/>
</dbReference>
<dbReference type="GO" id="GO:0022857">
    <property type="term" value="F:transmembrane transporter activity"/>
    <property type="evidence" value="ECO:0007669"/>
    <property type="project" value="InterPro"/>
</dbReference>
<dbReference type="Pfam" id="PF07690">
    <property type="entry name" value="MFS_1"/>
    <property type="match status" value="1"/>
</dbReference>
<feature type="transmembrane region" description="Helical" evidence="5">
    <location>
        <begin position="78"/>
        <end position="100"/>
    </location>
</feature>
<dbReference type="PROSITE" id="PS00306">
    <property type="entry name" value="CASEIN_ALPHA_BETA"/>
    <property type="match status" value="1"/>
</dbReference>
<dbReference type="OrthoDB" id="146345at2"/>
<feature type="domain" description="Major facilitator superfamily (MFS) profile" evidence="6">
    <location>
        <begin position="39"/>
        <end position="444"/>
    </location>
</feature>
<dbReference type="PROSITE" id="PS50850">
    <property type="entry name" value="MFS"/>
    <property type="match status" value="1"/>
</dbReference>
<keyword evidence="8" id="KW-1185">Reference proteome</keyword>
<evidence type="ECO:0000256" key="2">
    <source>
        <dbReference type="ARBA" id="ARBA00022729"/>
    </source>
</evidence>
<dbReference type="InterPro" id="IPR020846">
    <property type="entry name" value="MFS_dom"/>
</dbReference>
<comment type="caution">
    <text evidence="7">The sequence shown here is derived from an EMBL/GenBank/DDBJ whole genome shotgun (WGS) entry which is preliminary data.</text>
</comment>
<organism evidence="7 8">
    <name type="scientific">Roseiarcus fermentans</name>
    <dbReference type="NCBI Taxonomy" id="1473586"/>
    <lineage>
        <taxon>Bacteria</taxon>
        <taxon>Pseudomonadati</taxon>
        <taxon>Pseudomonadota</taxon>
        <taxon>Alphaproteobacteria</taxon>
        <taxon>Hyphomicrobiales</taxon>
        <taxon>Roseiarcaceae</taxon>
        <taxon>Roseiarcus</taxon>
    </lineage>
</organism>
<accession>A0A366F4P2</accession>
<evidence type="ECO:0000313" key="8">
    <source>
        <dbReference type="Proteomes" id="UP000253529"/>
    </source>
</evidence>
<dbReference type="PANTHER" id="PTHR11360">
    <property type="entry name" value="MONOCARBOXYLATE TRANSPORTER"/>
    <property type="match status" value="1"/>
</dbReference>
<dbReference type="Gene3D" id="1.20.1250.20">
    <property type="entry name" value="MFS general substrate transporter like domains"/>
    <property type="match status" value="2"/>
</dbReference>
<proteinExistence type="predicted"/>
<feature type="transmembrane region" description="Helical" evidence="5">
    <location>
        <begin position="165"/>
        <end position="186"/>
    </location>
</feature>
<feature type="transmembrane region" description="Helical" evidence="5">
    <location>
        <begin position="198"/>
        <end position="217"/>
    </location>
</feature>
<dbReference type="EMBL" id="QNRK01000023">
    <property type="protein sequence ID" value="RBP09116.1"/>
    <property type="molecule type" value="Genomic_DNA"/>
</dbReference>
<dbReference type="SUPFAM" id="SSF103473">
    <property type="entry name" value="MFS general substrate transporter"/>
    <property type="match status" value="1"/>
</dbReference>
<dbReference type="InterPro" id="IPR011701">
    <property type="entry name" value="MFS"/>
</dbReference>
<feature type="transmembrane region" description="Helical" evidence="5">
    <location>
        <begin position="417"/>
        <end position="437"/>
    </location>
</feature>
<feature type="transmembrane region" description="Helical" evidence="5">
    <location>
        <begin position="107"/>
        <end position="127"/>
    </location>
</feature>
<feature type="transmembrane region" description="Helical" evidence="5">
    <location>
        <begin position="133"/>
        <end position="153"/>
    </location>
</feature>
<reference evidence="7 8" key="1">
    <citation type="submission" date="2018-06" db="EMBL/GenBank/DDBJ databases">
        <title>Genomic Encyclopedia of Type Strains, Phase IV (KMG-IV): sequencing the most valuable type-strain genomes for metagenomic binning, comparative biology and taxonomic classification.</title>
        <authorList>
            <person name="Goeker M."/>
        </authorList>
    </citation>
    <scope>NUCLEOTIDE SEQUENCE [LARGE SCALE GENOMIC DNA]</scope>
    <source>
        <strain evidence="7 8">DSM 24875</strain>
    </source>
</reference>
<dbReference type="CDD" id="cd17355">
    <property type="entry name" value="MFS_YcxA_like"/>
    <property type="match status" value="1"/>
</dbReference>
<feature type="transmembrane region" description="Helical" evidence="5">
    <location>
        <begin position="294"/>
        <end position="317"/>
    </location>
</feature>
<feature type="transmembrane region" description="Helical" evidence="5">
    <location>
        <begin position="390"/>
        <end position="411"/>
    </location>
</feature>
<dbReference type="InterPro" id="IPR050327">
    <property type="entry name" value="Proton-linked_MCT"/>
</dbReference>
<name>A0A366F4P2_9HYPH</name>
<dbReference type="PANTHER" id="PTHR11360:SF290">
    <property type="entry name" value="MONOCARBOXYLATE MFS PERMEASE"/>
    <property type="match status" value="1"/>
</dbReference>
<evidence type="ECO:0000256" key="5">
    <source>
        <dbReference type="SAM" id="Phobius"/>
    </source>
</evidence>
<evidence type="ECO:0000256" key="3">
    <source>
        <dbReference type="ARBA" id="ARBA00022989"/>
    </source>
</evidence>
<sequence length="454" mass="47691">MTDTIRLPNASAPVPASRAVLSLSNRLAASMSRRGLFYGWAVAGATFLVMLANAGAMGAAGVFIVPLQKEFGWSAADISSAFAIRLALFGLTAPFAAAFINRFGIRPVVVTAIGMVSAGLLASLAMTQLWQLVALWGVLIGFGTGMVALVLGATVAARWFHHRRGLVVGMLTASTATGQLVFLPLLAKLTEDHGWRAALGFVVVMLLLAGVVALLVLRDRPSDVGLAPYGARAPDPPPPQTLAFGPMLASPLRALAEARASRTFWVLFVTFFVCGLSTNGLIQTHWIALCGDYGVAPVAAAGALAAIGVFDFVGTILSGWLSDRYDNRWLLFVYYGLRGLSLIVLPFTDFSVVWLSAFAVFYGLDWVATVPPTVRLTVQRFGAERSNLTFGWIFAAHQLGAATAAFGAGAFRTELMTYLPALYAAGAACLVAAALALTIGRPRPALAAAAAAAE</sequence>
<feature type="transmembrane region" description="Helical" evidence="5">
    <location>
        <begin position="263"/>
        <end position="282"/>
    </location>
</feature>
<evidence type="ECO:0000313" key="7">
    <source>
        <dbReference type="EMBL" id="RBP09116.1"/>
    </source>
</evidence>
<protein>
    <submittedName>
        <fullName evidence="7">MFS transporter</fullName>
    </submittedName>
</protein>
<evidence type="ECO:0000256" key="4">
    <source>
        <dbReference type="ARBA" id="ARBA00023136"/>
    </source>
</evidence>
<dbReference type="Proteomes" id="UP000253529">
    <property type="component" value="Unassembled WGS sequence"/>
</dbReference>
<keyword evidence="2" id="KW-0732">Signal</keyword>
<keyword evidence="4 5" id="KW-0472">Membrane</keyword>
<dbReference type="AlphaFoldDB" id="A0A366F4P2"/>
<keyword evidence="3 5" id="KW-1133">Transmembrane helix</keyword>
<feature type="transmembrane region" description="Helical" evidence="5">
    <location>
        <begin position="353"/>
        <end position="378"/>
    </location>
</feature>
<evidence type="ECO:0000259" key="6">
    <source>
        <dbReference type="PROSITE" id="PS50850"/>
    </source>
</evidence>
<gene>
    <name evidence="7" type="ORF">DFR50_12388</name>
</gene>
<dbReference type="InterPro" id="IPR031305">
    <property type="entry name" value="Casein_CS"/>
</dbReference>
<keyword evidence="1 5" id="KW-0812">Transmembrane</keyword>